<proteinExistence type="predicted"/>
<sequence length="396" mass="44505">MSIVLSHTTAKAVYQAAHSASTKDTEPCNPAAIYGSCPTGTLLDAAAEWLTKHDVSLDANDCLEVMVFDRRNARYAMNCQCHVSSKRFSSSRFIELKDGIFIVGVELCALQAATYLPFRELVEYYFELCGAYSLGTGSSTSYNERFALTSTERLKQFFNSITRCDGLALARKAIQCVRDGCRSPMETAFVMMLTLPKSEGGLGIKGIETDCEVQVTAAAKNLTRRKKFFMDAYLKKSRTDIEYNGFYHDAEEDRAIDEERKNALASMGYGIITVSRYSFMHASAFVRVMEAIQRKEGIRPSRLPKDFQIMQEDLRQFVLRRFIEEKKRIQKQLRQDSEDRQRIDLEKATLEGITLDDPTINEVPAIDDMQTVESDSPSFAQISSLAPEGRIFGAGS</sequence>
<dbReference type="Proteomes" id="UP000095454">
    <property type="component" value="Unassembled WGS sequence"/>
</dbReference>
<reference evidence="1 2" key="1">
    <citation type="submission" date="2015-09" db="EMBL/GenBank/DDBJ databases">
        <authorList>
            <consortium name="Pathogen Informatics"/>
        </authorList>
    </citation>
    <scope>NUCLEOTIDE SEQUENCE [LARGE SCALE GENOMIC DNA]</scope>
    <source>
        <strain evidence="1 2">2789STDY5834902</strain>
    </source>
</reference>
<gene>
    <name evidence="1" type="ORF">ERS852514_01299</name>
</gene>
<name>A0A174L7C5_9ACTN</name>
<dbReference type="Gene3D" id="3.40.960.10">
    <property type="entry name" value="VSR Endonuclease"/>
    <property type="match status" value="1"/>
</dbReference>
<dbReference type="EMBL" id="CZAQ01000021">
    <property type="protein sequence ID" value="CUP17459.1"/>
    <property type="molecule type" value="Genomic_DNA"/>
</dbReference>
<dbReference type="AlphaFoldDB" id="A0A174L7C5"/>
<organism evidence="1 2">
    <name type="scientific">Collinsella aerofaciens</name>
    <dbReference type="NCBI Taxonomy" id="74426"/>
    <lineage>
        <taxon>Bacteria</taxon>
        <taxon>Bacillati</taxon>
        <taxon>Actinomycetota</taxon>
        <taxon>Coriobacteriia</taxon>
        <taxon>Coriobacteriales</taxon>
        <taxon>Coriobacteriaceae</taxon>
        <taxon>Collinsella</taxon>
    </lineage>
</organism>
<accession>A0A174L7C5</accession>
<dbReference type="RefSeq" id="WP_148315876.1">
    <property type="nucleotide sequence ID" value="NZ_CABIXX010000021.1"/>
</dbReference>
<evidence type="ECO:0000313" key="2">
    <source>
        <dbReference type="Proteomes" id="UP000095454"/>
    </source>
</evidence>
<evidence type="ECO:0000313" key="1">
    <source>
        <dbReference type="EMBL" id="CUP17459.1"/>
    </source>
</evidence>
<protein>
    <submittedName>
        <fullName evidence="1">Uncharacterized protein</fullName>
    </submittedName>
</protein>